<accession>R7S7Q6</accession>
<protein>
    <recommendedName>
        <fullName evidence="3">DUF4336 domain-containing protein</fullName>
    </recommendedName>
</protein>
<proteinExistence type="predicted"/>
<dbReference type="OrthoDB" id="421671at2759"/>
<evidence type="ECO:0000313" key="2">
    <source>
        <dbReference type="Proteomes" id="UP000054317"/>
    </source>
</evidence>
<dbReference type="InterPro" id="IPR036866">
    <property type="entry name" value="RibonucZ/Hydroxyglut_hydro"/>
</dbReference>
<reference evidence="2" key="1">
    <citation type="journal article" date="2012" name="Science">
        <title>The Paleozoic origin of enzymatic lignin decomposition reconstructed from 31 fungal genomes.</title>
        <authorList>
            <person name="Floudas D."/>
            <person name="Binder M."/>
            <person name="Riley R."/>
            <person name="Barry K."/>
            <person name="Blanchette R.A."/>
            <person name="Henrissat B."/>
            <person name="Martinez A.T."/>
            <person name="Otillar R."/>
            <person name="Spatafora J.W."/>
            <person name="Yadav J.S."/>
            <person name="Aerts A."/>
            <person name="Benoit I."/>
            <person name="Boyd A."/>
            <person name="Carlson A."/>
            <person name="Copeland A."/>
            <person name="Coutinho P.M."/>
            <person name="de Vries R.P."/>
            <person name="Ferreira P."/>
            <person name="Findley K."/>
            <person name="Foster B."/>
            <person name="Gaskell J."/>
            <person name="Glotzer D."/>
            <person name="Gorecki P."/>
            <person name="Heitman J."/>
            <person name="Hesse C."/>
            <person name="Hori C."/>
            <person name="Igarashi K."/>
            <person name="Jurgens J.A."/>
            <person name="Kallen N."/>
            <person name="Kersten P."/>
            <person name="Kohler A."/>
            <person name="Kuees U."/>
            <person name="Kumar T.K.A."/>
            <person name="Kuo A."/>
            <person name="LaButti K."/>
            <person name="Larrondo L.F."/>
            <person name="Lindquist E."/>
            <person name="Ling A."/>
            <person name="Lombard V."/>
            <person name="Lucas S."/>
            <person name="Lundell T."/>
            <person name="Martin R."/>
            <person name="McLaughlin D.J."/>
            <person name="Morgenstern I."/>
            <person name="Morin E."/>
            <person name="Murat C."/>
            <person name="Nagy L.G."/>
            <person name="Nolan M."/>
            <person name="Ohm R.A."/>
            <person name="Patyshakuliyeva A."/>
            <person name="Rokas A."/>
            <person name="Ruiz-Duenas F.J."/>
            <person name="Sabat G."/>
            <person name="Salamov A."/>
            <person name="Samejima M."/>
            <person name="Schmutz J."/>
            <person name="Slot J.C."/>
            <person name="St John F."/>
            <person name="Stenlid J."/>
            <person name="Sun H."/>
            <person name="Sun S."/>
            <person name="Syed K."/>
            <person name="Tsang A."/>
            <person name="Wiebenga A."/>
            <person name="Young D."/>
            <person name="Pisabarro A."/>
            <person name="Eastwood D.C."/>
            <person name="Martin F."/>
            <person name="Cullen D."/>
            <person name="Grigoriev I.V."/>
            <person name="Hibbett D.S."/>
        </authorList>
    </citation>
    <scope>NUCLEOTIDE SEQUENCE [LARGE SCALE GENOMIC DNA]</scope>
    <source>
        <strain evidence="2">FP-101664</strain>
    </source>
</reference>
<dbReference type="OMA" id="IIPDREH"/>
<dbReference type="PANTHER" id="PTHR33835:SF1">
    <property type="entry name" value="METALLO-BETA-LACTAMASE DOMAIN-CONTAINING PROTEIN"/>
    <property type="match status" value="1"/>
</dbReference>
<dbReference type="EMBL" id="JH711799">
    <property type="protein sequence ID" value="EIW51667.1"/>
    <property type="molecule type" value="Genomic_DNA"/>
</dbReference>
<dbReference type="RefSeq" id="XP_008045534.1">
    <property type="nucleotide sequence ID" value="XM_008047343.1"/>
</dbReference>
<dbReference type="KEGG" id="tvs:TRAVEDRAFT_157280"/>
<dbReference type="GeneID" id="19410117"/>
<evidence type="ECO:0000313" key="1">
    <source>
        <dbReference type="EMBL" id="EIW51667.1"/>
    </source>
</evidence>
<gene>
    <name evidence="1" type="ORF">TRAVEDRAFT_157280</name>
</gene>
<evidence type="ECO:0008006" key="3">
    <source>
        <dbReference type="Google" id="ProtNLM"/>
    </source>
</evidence>
<keyword evidence="2" id="KW-1185">Reference proteome</keyword>
<dbReference type="Proteomes" id="UP000054317">
    <property type="component" value="Unassembled WGS sequence"/>
</dbReference>
<dbReference type="SUPFAM" id="SSF56281">
    <property type="entry name" value="Metallo-hydrolase/oxidoreductase"/>
    <property type="match status" value="1"/>
</dbReference>
<dbReference type="PANTHER" id="PTHR33835">
    <property type="entry name" value="YALI0C07656P"/>
    <property type="match status" value="1"/>
</dbReference>
<dbReference type="InterPro" id="IPR025638">
    <property type="entry name" value="DUF4336"/>
</dbReference>
<dbReference type="AlphaFoldDB" id="R7S7Q6"/>
<sequence length="241" mass="27459">MSDLVIREVAPDVWTFSRPFTLLGVFPVGGRSTAIKLSTGEVWVMASTPLTDETKAKLAELGEVKYLVAGNAFHYLFLKQYKDAYPDAKTIGSEDIHVKVKDWKLDSVFSAKSPDTKYGFEEEIEHCYFSGWGNKDTAYYHKASKTVIGADLLMNNPPAEQYSKTSMSPKSRILAAMHPYGWQLRWFIWLKQKDKAAMTWEAKTVAEWDFVRFIPCHGAGSDVIEKNAKEAWKSAWRDYLH</sequence>
<organism evidence="1 2">
    <name type="scientific">Trametes versicolor (strain FP-101664)</name>
    <name type="common">White-rot fungus</name>
    <name type="synonym">Coriolus versicolor</name>
    <dbReference type="NCBI Taxonomy" id="717944"/>
    <lineage>
        <taxon>Eukaryota</taxon>
        <taxon>Fungi</taxon>
        <taxon>Dikarya</taxon>
        <taxon>Basidiomycota</taxon>
        <taxon>Agaricomycotina</taxon>
        <taxon>Agaricomycetes</taxon>
        <taxon>Polyporales</taxon>
        <taxon>Polyporaceae</taxon>
        <taxon>Trametes</taxon>
    </lineage>
</organism>
<name>R7S7Q6_TRAVS</name>